<accession>A0A3N4JG32</accession>
<dbReference type="AlphaFoldDB" id="A0A3N4JG32"/>
<organism evidence="2 3">
    <name type="scientific">Choiromyces venosus 120613-1</name>
    <dbReference type="NCBI Taxonomy" id="1336337"/>
    <lineage>
        <taxon>Eukaryota</taxon>
        <taxon>Fungi</taxon>
        <taxon>Dikarya</taxon>
        <taxon>Ascomycota</taxon>
        <taxon>Pezizomycotina</taxon>
        <taxon>Pezizomycetes</taxon>
        <taxon>Pezizales</taxon>
        <taxon>Tuberaceae</taxon>
        <taxon>Choiromyces</taxon>
    </lineage>
</organism>
<keyword evidence="3" id="KW-1185">Reference proteome</keyword>
<evidence type="ECO:0000256" key="1">
    <source>
        <dbReference type="SAM" id="SignalP"/>
    </source>
</evidence>
<evidence type="ECO:0000313" key="2">
    <source>
        <dbReference type="EMBL" id="RPA97226.1"/>
    </source>
</evidence>
<name>A0A3N4JG32_9PEZI</name>
<keyword evidence="1" id="KW-0732">Signal</keyword>
<protein>
    <recommendedName>
        <fullName evidence="4">Secreted protein</fullName>
    </recommendedName>
</protein>
<dbReference type="EMBL" id="ML120406">
    <property type="protein sequence ID" value="RPA97226.1"/>
    <property type="molecule type" value="Genomic_DNA"/>
</dbReference>
<feature type="signal peptide" evidence="1">
    <location>
        <begin position="1"/>
        <end position="17"/>
    </location>
</feature>
<proteinExistence type="predicted"/>
<gene>
    <name evidence="2" type="ORF">L873DRAFT_1810038</name>
</gene>
<feature type="chain" id="PRO_5018302744" description="Secreted protein" evidence="1">
    <location>
        <begin position="18"/>
        <end position="72"/>
    </location>
</feature>
<reference evidence="2 3" key="1">
    <citation type="journal article" date="2018" name="Nat. Ecol. Evol.">
        <title>Pezizomycetes genomes reveal the molecular basis of ectomycorrhizal truffle lifestyle.</title>
        <authorList>
            <person name="Murat C."/>
            <person name="Payen T."/>
            <person name="Noel B."/>
            <person name="Kuo A."/>
            <person name="Morin E."/>
            <person name="Chen J."/>
            <person name="Kohler A."/>
            <person name="Krizsan K."/>
            <person name="Balestrini R."/>
            <person name="Da Silva C."/>
            <person name="Montanini B."/>
            <person name="Hainaut M."/>
            <person name="Levati E."/>
            <person name="Barry K.W."/>
            <person name="Belfiori B."/>
            <person name="Cichocki N."/>
            <person name="Clum A."/>
            <person name="Dockter R.B."/>
            <person name="Fauchery L."/>
            <person name="Guy J."/>
            <person name="Iotti M."/>
            <person name="Le Tacon F."/>
            <person name="Lindquist E.A."/>
            <person name="Lipzen A."/>
            <person name="Malagnac F."/>
            <person name="Mello A."/>
            <person name="Molinier V."/>
            <person name="Miyauchi S."/>
            <person name="Poulain J."/>
            <person name="Riccioni C."/>
            <person name="Rubini A."/>
            <person name="Sitrit Y."/>
            <person name="Splivallo R."/>
            <person name="Traeger S."/>
            <person name="Wang M."/>
            <person name="Zifcakova L."/>
            <person name="Wipf D."/>
            <person name="Zambonelli A."/>
            <person name="Paolocci F."/>
            <person name="Nowrousian M."/>
            <person name="Ottonello S."/>
            <person name="Baldrian P."/>
            <person name="Spatafora J.W."/>
            <person name="Henrissat B."/>
            <person name="Nagy L.G."/>
            <person name="Aury J.M."/>
            <person name="Wincker P."/>
            <person name="Grigoriev I.V."/>
            <person name="Bonfante P."/>
            <person name="Martin F.M."/>
        </authorList>
    </citation>
    <scope>NUCLEOTIDE SEQUENCE [LARGE SCALE GENOMIC DNA]</scope>
    <source>
        <strain evidence="2 3">120613-1</strain>
    </source>
</reference>
<sequence length="72" mass="7992">MPVRSTLIFTLTLLVQSLRLLECAGAILPSYTSNLDVKFSVIAGVGERECASWGCQGVMGWRKSSRSERMKR</sequence>
<dbReference type="Proteomes" id="UP000276215">
    <property type="component" value="Unassembled WGS sequence"/>
</dbReference>
<evidence type="ECO:0000313" key="3">
    <source>
        <dbReference type="Proteomes" id="UP000276215"/>
    </source>
</evidence>
<evidence type="ECO:0008006" key="4">
    <source>
        <dbReference type="Google" id="ProtNLM"/>
    </source>
</evidence>